<dbReference type="GO" id="GO:0016787">
    <property type="term" value="F:hydrolase activity"/>
    <property type="evidence" value="ECO:0007669"/>
    <property type="project" value="UniProtKB-KW"/>
</dbReference>
<reference evidence="9 10" key="1">
    <citation type="submission" date="2016-04" db="EMBL/GenBank/DDBJ databases">
        <title>Complete Genome Sequence of Halotalea alkalilenta IHB B 13600.</title>
        <authorList>
            <person name="Swarnkar M.K."/>
            <person name="Sharma A."/>
            <person name="Kaushal K."/>
            <person name="Soni R."/>
            <person name="Rana S."/>
            <person name="Singh A.K."/>
            <person name="Gulati A."/>
        </authorList>
    </citation>
    <scope>NUCLEOTIDE SEQUENCE [LARGE SCALE GENOMIC DNA]</scope>
    <source>
        <strain evidence="9 10">IHB B 13600</strain>
    </source>
</reference>
<dbReference type="EMBL" id="CP015243">
    <property type="protein sequence ID" value="ANF59552.1"/>
    <property type="molecule type" value="Genomic_DNA"/>
</dbReference>
<feature type="domain" description="Peptidase M20 dimerisation" evidence="8">
    <location>
        <begin position="209"/>
        <end position="321"/>
    </location>
</feature>
<dbReference type="NCBIfam" id="TIGR01910">
    <property type="entry name" value="DapE-ArgE"/>
    <property type="match status" value="1"/>
</dbReference>
<keyword evidence="10" id="KW-1185">Reference proteome</keyword>
<proteinExistence type="inferred from homology"/>
<keyword evidence="4" id="KW-0479">Metal-binding</keyword>
<evidence type="ECO:0000313" key="9">
    <source>
        <dbReference type="EMBL" id="ANF59552.1"/>
    </source>
</evidence>
<dbReference type="Proteomes" id="UP000077875">
    <property type="component" value="Chromosome"/>
</dbReference>
<dbReference type="CDD" id="cd03895">
    <property type="entry name" value="M20_ArgE_DapE-like"/>
    <property type="match status" value="1"/>
</dbReference>
<dbReference type="AlphaFoldDB" id="A0A172YK71"/>
<evidence type="ECO:0000256" key="2">
    <source>
        <dbReference type="ARBA" id="ARBA00001947"/>
    </source>
</evidence>
<dbReference type="NCBIfam" id="NF005306">
    <property type="entry name" value="PRK06837.1"/>
    <property type="match status" value="1"/>
</dbReference>
<dbReference type="Pfam" id="PF07687">
    <property type="entry name" value="M20_dimer"/>
    <property type="match status" value="1"/>
</dbReference>
<dbReference type="Gene3D" id="3.30.70.360">
    <property type="match status" value="1"/>
</dbReference>
<dbReference type="InterPro" id="IPR050072">
    <property type="entry name" value="Peptidase_M20A"/>
</dbReference>
<dbReference type="GO" id="GO:0046872">
    <property type="term" value="F:metal ion binding"/>
    <property type="evidence" value="ECO:0007669"/>
    <property type="project" value="UniProtKB-KW"/>
</dbReference>
<comment type="cofactor">
    <cofactor evidence="2">
        <name>Zn(2+)</name>
        <dbReference type="ChEBI" id="CHEBI:29105"/>
    </cofactor>
</comment>
<dbReference type="InterPro" id="IPR010182">
    <property type="entry name" value="ArgE/DapE"/>
</dbReference>
<gene>
    <name evidence="9" type="ORF">A5892_07565</name>
</gene>
<keyword evidence="5" id="KW-0378">Hydrolase</keyword>
<evidence type="ECO:0000256" key="7">
    <source>
        <dbReference type="ARBA" id="ARBA00023285"/>
    </source>
</evidence>
<dbReference type="STRING" id="376489.A5892_07565"/>
<keyword evidence="7" id="KW-0170">Cobalt</keyword>
<dbReference type="Gene3D" id="3.40.630.10">
    <property type="entry name" value="Zn peptidases"/>
    <property type="match status" value="1"/>
</dbReference>
<evidence type="ECO:0000256" key="6">
    <source>
        <dbReference type="ARBA" id="ARBA00022833"/>
    </source>
</evidence>
<dbReference type="Pfam" id="PF01546">
    <property type="entry name" value="Peptidase_M20"/>
    <property type="match status" value="1"/>
</dbReference>
<comment type="cofactor">
    <cofactor evidence="1">
        <name>Co(2+)</name>
        <dbReference type="ChEBI" id="CHEBI:48828"/>
    </cofactor>
</comment>
<dbReference type="PANTHER" id="PTHR43808:SF25">
    <property type="entry name" value="PEPTIDASE M20 DIMERISATION DOMAIN-CONTAINING PROTEIN"/>
    <property type="match status" value="1"/>
</dbReference>
<protein>
    <submittedName>
        <fullName evidence="9">Acetylornithine deacetylase</fullName>
    </submittedName>
</protein>
<dbReference type="InterPro" id="IPR011650">
    <property type="entry name" value="Peptidase_M20_dimer"/>
</dbReference>
<dbReference type="SUPFAM" id="SSF55031">
    <property type="entry name" value="Bacterial exopeptidase dimerisation domain"/>
    <property type="match status" value="1"/>
</dbReference>
<accession>A0A172YK71</accession>
<comment type="similarity">
    <text evidence="3">Belongs to the peptidase M20A family.</text>
</comment>
<evidence type="ECO:0000259" key="8">
    <source>
        <dbReference type="Pfam" id="PF07687"/>
    </source>
</evidence>
<evidence type="ECO:0000313" key="10">
    <source>
        <dbReference type="Proteomes" id="UP000077875"/>
    </source>
</evidence>
<evidence type="ECO:0000256" key="1">
    <source>
        <dbReference type="ARBA" id="ARBA00001941"/>
    </source>
</evidence>
<organism evidence="9 10">
    <name type="scientific">Halotalea alkalilenta</name>
    <dbReference type="NCBI Taxonomy" id="376489"/>
    <lineage>
        <taxon>Bacteria</taxon>
        <taxon>Pseudomonadati</taxon>
        <taxon>Pseudomonadota</taxon>
        <taxon>Gammaproteobacteria</taxon>
        <taxon>Oceanospirillales</taxon>
        <taxon>Halomonadaceae</taxon>
        <taxon>Halotalea</taxon>
    </lineage>
</organism>
<name>A0A172YK71_9GAMM</name>
<dbReference type="InterPro" id="IPR002933">
    <property type="entry name" value="Peptidase_M20"/>
</dbReference>
<sequence length="440" mass="48195">MNSDIEISAELERALIDSVEAGFAEQLAFTRRMVEFRSLRGDESELQAFFHQALQQRGYEVESFGMDRELIERHPGGSKWSDTHSSAPIVVGTHHPREERGRSLILQGHVDVVPTGPQSCWERDPFAGEIDGQWMYGRGAGDMKAGCAANLFALDALRRIGLQPAARVHIQSVVEEESTGNGALMAHLRGYRADAALVPEPEGEQLVRANVGVLWFQVMVRGLPVHVHTMGEGGNAIDGAYRLIGALRELEQQWNERKVDHPLFAELAHPINLNIGKIEGGDWASSVPCWCRVDCRISLYPGVDADSAAKQISDCIAAFAASDPLLSEFPPELTFNGFYAEGYVLEPGSQAEAVLARAHRAVFGRELETMVSPAYLDARVYALYDRIPALCYGPVAKNVHGYDEAVDLDSLKEITKAMALFIAQWCKTEPVAAEGPGGQG</sequence>
<dbReference type="SUPFAM" id="SSF53187">
    <property type="entry name" value="Zn-dependent exopeptidases"/>
    <property type="match status" value="1"/>
</dbReference>
<dbReference type="KEGG" id="haa:A5892_07565"/>
<dbReference type="RefSeq" id="WP_064124367.1">
    <property type="nucleotide sequence ID" value="NZ_CP015243.1"/>
</dbReference>
<dbReference type="PANTHER" id="PTHR43808">
    <property type="entry name" value="ACETYLORNITHINE DEACETYLASE"/>
    <property type="match status" value="1"/>
</dbReference>
<keyword evidence="6" id="KW-0862">Zinc</keyword>
<evidence type="ECO:0000256" key="4">
    <source>
        <dbReference type="ARBA" id="ARBA00022723"/>
    </source>
</evidence>
<dbReference type="InterPro" id="IPR036264">
    <property type="entry name" value="Bact_exopeptidase_dim_dom"/>
</dbReference>
<evidence type="ECO:0000256" key="5">
    <source>
        <dbReference type="ARBA" id="ARBA00022801"/>
    </source>
</evidence>
<evidence type="ECO:0000256" key="3">
    <source>
        <dbReference type="ARBA" id="ARBA00006247"/>
    </source>
</evidence>
<dbReference type="InterPro" id="IPR033687">
    <property type="entry name" value="YodQ-like"/>
</dbReference>